<gene>
    <name evidence="5" type="primary">rplD</name>
    <name evidence="7" type="ORF">A3D50_01850</name>
</gene>
<dbReference type="SUPFAM" id="SSF52166">
    <property type="entry name" value="Ribosomal protein L4"/>
    <property type="match status" value="1"/>
</dbReference>
<comment type="caution">
    <text evidence="7">The sequence shown here is derived from an EMBL/GenBank/DDBJ whole genome shotgun (WGS) entry which is preliminary data.</text>
</comment>
<evidence type="ECO:0000256" key="2">
    <source>
        <dbReference type="ARBA" id="ARBA00022980"/>
    </source>
</evidence>
<dbReference type="Pfam" id="PF00573">
    <property type="entry name" value="Ribosomal_L4"/>
    <property type="match status" value="1"/>
</dbReference>
<organism evidence="7 8">
    <name type="scientific">Candidatus Taylorbacteria bacterium RIFCSPHIGHO2_02_FULL_44_12</name>
    <dbReference type="NCBI Taxonomy" id="1802308"/>
    <lineage>
        <taxon>Bacteria</taxon>
        <taxon>Candidatus Tayloriibacteriota</taxon>
    </lineage>
</organism>
<evidence type="ECO:0000313" key="8">
    <source>
        <dbReference type="Proteomes" id="UP000178413"/>
    </source>
</evidence>
<dbReference type="NCBIfam" id="TIGR03953">
    <property type="entry name" value="rplD_bact"/>
    <property type="match status" value="1"/>
</dbReference>
<dbReference type="STRING" id="1802308.A3D50_01850"/>
<feature type="region of interest" description="Disordered" evidence="6">
    <location>
        <begin position="51"/>
        <end position="94"/>
    </location>
</feature>
<sequence>MESPIYNQQGKVTGKITLPESIFGVPWNADLVHEVVRLMNSNSRTAIAHTKTRGEVRGGGKKPWKQKGTGRARHGSSRSPIWVGGGVAHGPRSDKNFERKINKKARTKALLAILSRKFQDGEILFLDGITMNVPKAREARSTLVSLSAIKGYERLMTKKSNAAIIALEKKSASVIKSFGNFGNISVEEFRNINPVSLLNHTHLIIENPEEAFKSLISRTA</sequence>
<dbReference type="GO" id="GO:1990904">
    <property type="term" value="C:ribonucleoprotein complex"/>
    <property type="evidence" value="ECO:0007669"/>
    <property type="project" value="UniProtKB-KW"/>
</dbReference>
<keyword evidence="2 5" id="KW-0689">Ribosomal protein</keyword>
<protein>
    <recommendedName>
        <fullName evidence="4 5">Large ribosomal subunit protein uL4</fullName>
    </recommendedName>
</protein>
<evidence type="ECO:0000256" key="4">
    <source>
        <dbReference type="ARBA" id="ARBA00035244"/>
    </source>
</evidence>
<comment type="subunit">
    <text evidence="5">Part of the 50S ribosomal subunit.</text>
</comment>
<dbReference type="AlphaFoldDB" id="A0A1G2ML17"/>
<evidence type="ECO:0000256" key="6">
    <source>
        <dbReference type="SAM" id="MobiDB-lite"/>
    </source>
</evidence>
<comment type="similarity">
    <text evidence="1 5">Belongs to the universal ribosomal protein uL4 family.</text>
</comment>
<dbReference type="InterPro" id="IPR023574">
    <property type="entry name" value="Ribosomal_uL4_dom_sf"/>
</dbReference>
<dbReference type="GO" id="GO:0005840">
    <property type="term" value="C:ribosome"/>
    <property type="evidence" value="ECO:0007669"/>
    <property type="project" value="UniProtKB-KW"/>
</dbReference>
<evidence type="ECO:0000256" key="1">
    <source>
        <dbReference type="ARBA" id="ARBA00010528"/>
    </source>
</evidence>
<comment type="function">
    <text evidence="5">One of the primary rRNA binding proteins, this protein initially binds near the 5'-end of the 23S rRNA. It is important during the early stages of 50S assembly. It makes multiple contacts with different domains of the 23S rRNA in the assembled 50S subunit and ribosome.</text>
</comment>
<reference evidence="7 8" key="1">
    <citation type="journal article" date="2016" name="Nat. Commun.">
        <title>Thousands of microbial genomes shed light on interconnected biogeochemical processes in an aquifer system.</title>
        <authorList>
            <person name="Anantharaman K."/>
            <person name="Brown C.T."/>
            <person name="Hug L.A."/>
            <person name="Sharon I."/>
            <person name="Castelle C.J."/>
            <person name="Probst A.J."/>
            <person name="Thomas B.C."/>
            <person name="Singh A."/>
            <person name="Wilkins M.J."/>
            <person name="Karaoz U."/>
            <person name="Brodie E.L."/>
            <person name="Williams K.H."/>
            <person name="Hubbard S.S."/>
            <person name="Banfield J.F."/>
        </authorList>
    </citation>
    <scope>NUCLEOTIDE SEQUENCE [LARGE SCALE GENOMIC DNA]</scope>
</reference>
<dbReference type="Proteomes" id="UP000178413">
    <property type="component" value="Unassembled WGS sequence"/>
</dbReference>
<keyword evidence="3 5" id="KW-0687">Ribonucleoprotein</keyword>
<dbReference type="InterPro" id="IPR002136">
    <property type="entry name" value="Ribosomal_uL4"/>
</dbReference>
<dbReference type="InterPro" id="IPR013005">
    <property type="entry name" value="Ribosomal_uL4-like"/>
</dbReference>
<dbReference type="Gene3D" id="3.40.1370.10">
    <property type="match status" value="1"/>
</dbReference>
<comment type="function">
    <text evidence="5">Forms part of the polypeptide exit tunnel.</text>
</comment>
<proteinExistence type="inferred from homology"/>
<evidence type="ECO:0000313" key="7">
    <source>
        <dbReference type="EMBL" id="OHA24566.1"/>
    </source>
</evidence>
<feature type="compositionally biased region" description="Basic residues" evidence="6">
    <location>
        <begin position="59"/>
        <end position="76"/>
    </location>
</feature>
<dbReference type="GO" id="GO:0006412">
    <property type="term" value="P:translation"/>
    <property type="evidence" value="ECO:0007669"/>
    <property type="project" value="UniProtKB-UniRule"/>
</dbReference>
<accession>A0A1G2ML17</accession>
<dbReference type="GO" id="GO:0019843">
    <property type="term" value="F:rRNA binding"/>
    <property type="evidence" value="ECO:0007669"/>
    <property type="project" value="UniProtKB-UniRule"/>
</dbReference>
<dbReference type="EMBL" id="MHRM01000002">
    <property type="protein sequence ID" value="OHA24566.1"/>
    <property type="molecule type" value="Genomic_DNA"/>
</dbReference>
<evidence type="ECO:0000256" key="3">
    <source>
        <dbReference type="ARBA" id="ARBA00023274"/>
    </source>
</evidence>
<dbReference type="GO" id="GO:0003735">
    <property type="term" value="F:structural constituent of ribosome"/>
    <property type="evidence" value="ECO:0007669"/>
    <property type="project" value="InterPro"/>
</dbReference>
<dbReference type="PANTHER" id="PTHR10746:SF6">
    <property type="entry name" value="LARGE RIBOSOMAL SUBUNIT PROTEIN UL4M"/>
    <property type="match status" value="1"/>
</dbReference>
<dbReference type="HAMAP" id="MF_01328_B">
    <property type="entry name" value="Ribosomal_uL4_B"/>
    <property type="match status" value="1"/>
</dbReference>
<dbReference type="PANTHER" id="PTHR10746">
    <property type="entry name" value="50S RIBOSOMAL PROTEIN L4"/>
    <property type="match status" value="1"/>
</dbReference>
<name>A0A1G2ML17_9BACT</name>
<evidence type="ECO:0000256" key="5">
    <source>
        <dbReference type="HAMAP-Rule" id="MF_01328"/>
    </source>
</evidence>
<keyword evidence="5" id="KW-0694">RNA-binding</keyword>
<keyword evidence="5" id="KW-0699">rRNA-binding</keyword>